<keyword evidence="2" id="KW-0813">Transport</keyword>
<dbReference type="Pfam" id="PF02028">
    <property type="entry name" value="BCCT"/>
    <property type="match status" value="1"/>
</dbReference>
<evidence type="ECO:0000256" key="3">
    <source>
        <dbReference type="ARBA" id="ARBA00022475"/>
    </source>
</evidence>
<sequence>MAEDGSPHDEGITNELFEADTETEPGGTNVQVAGLDVQPHVVLISSAVIVLFVAITLLFPDRAEQGFDWAFEGVNANFSWFYVLAMNVFMVSVLFFGASKYGRIRLGGVDADTEFSDLSWFAMLFSAGMGIGLMFWSVGEPLFHFADPLFGAEPETEAAAETAMAITYLHWGFHPWGVYALVGLGIGFFTFNRGLPMTFRSVFWPLLGERIHGWWGHLIDVLTVFATLFGIATSLGLGALQINAGISFIGPEVFGVAVPNGTGTQVVIIAVITVIALVSVGLGMHEGIRRLSQFNVRLMVLLMVMVLLAGPTLFVLGTFPQALGNYLVNFPELALWTDSYGESPYAGWQGEWTLFYWGWWIAWSPFVRMFIARISRGRTVREFVFAVLFLPPLFSFFWMAVFGGTALQFELFTEQTIMGTVFEAGEEVAMFELFTLLPLTAVLSVITVVLVMTFFVTSSDSGSLVLGHISSGGMHEAPKNQRVAWALAEGTVAAVLLIGGGLAALQTASITAGLPFAFVLLVLCYSLWKGLDGEYETLESDKFATVVDDLVEKGNVVTEETGAGVVTDIQDEGEGESATEE</sequence>
<evidence type="ECO:0000256" key="1">
    <source>
        <dbReference type="ARBA" id="ARBA00004651"/>
    </source>
</evidence>
<comment type="subcellular location">
    <subcellularLocation>
        <location evidence="1">Cell membrane</location>
        <topology evidence="1">Multi-pass membrane protein</topology>
    </subcellularLocation>
</comment>
<keyword evidence="3" id="KW-1003">Cell membrane</keyword>
<dbReference type="GO" id="GO:0005886">
    <property type="term" value="C:plasma membrane"/>
    <property type="evidence" value="ECO:0007669"/>
    <property type="project" value="UniProtKB-SubCell"/>
</dbReference>
<evidence type="ECO:0000256" key="7">
    <source>
        <dbReference type="SAM" id="Phobius"/>
    </source>
</evidence>
<keyword evidence="6 7" id="KW-0472">Membrane</keyword>
<feature type="transmembrane region" description="Helical" evidence="7">
    <location>
        <begin position="41"/>
        <end position="59"/>
    </location>
</feature>
<dbReference type="NCBIfam" id="TIGR00842">
    <property type="entry name" value="bcct"/>
    <property type="match status" value="1"/>
</dbReference>
<dbReference type="PANTHER" id="PTHR30047:SF7">
    <property type="entry name" value="HIGH-AFFINITY CHOLINE TRANSPORT PROTEIN"/>
    <property type="match status" value="1"/>
</dbReference>
<feature type="transmembrane region" description="Helical" evidence="7">
    <location>
        <begin position="215"/>
        <end position="242"/>
    </location>
</feature>
<feature type="transmembrane region" description="Helical" evidence="7">
    <location>
        <begin position="354"/>
        <end position="371"/>
    </location>
</feature>
<feature type="transmembrane region" description="Helical" evidence="7">
    <location>
        <begin position="429"/>
        <end position="456"/>
    </location>
</feature>
<feature type="transmembrane region" description="Helical" evidence="7">
    <location>
        <begin position="118"/>
        <end position="138"/>
    </location>
</feature>
<feature type="transmembrane region" description="Helical" evidence="7">
    <location>
        <begin position="79"/>
        <end position="98"/>
    </location>
</feature>
<dbReference type="PANTHER" id="PTHR30047">
    <property type="entry name" value="HIGH-AFFINITY CHOLINE TRANSPORT PROTEIN-RELATED"/>
    <property type="match status" value="1"/>
</dbReference>
<feature type="transmembrane region" description="Helical" evidence="7">
    <location>
        <begin position="510"/>
        <end position="528"/>
    </location>
</feature>
<dbReference type="AlphaFoldDB" id="A0ABD5VAF0"/>
<comment type="caution">
    <text evidence="8">The sequence shown here is derived from an EMBL/GenBank/DDBJ whole genome shotgun (WGS) entry which is preliminary data.</text>
</comment>
<gene>
    <name evidence="8" type="ORF">ACFQGH_15960</name>
</gene>
<protein>
    <submittedName>
        <fullName evidence="8">BCCT family transporter</fullName>
    </submittedName>
</protein>
<name>A0ABD5VAF0_9EURY</name>
<evidence type="ECO:0000256" key="6">
    <source>
        <dbReference type="ARBA" id="ARBA00023136"/>
    </source>
</evidence>
<proteinExistence type="predicted"/>
<dbReference type="RefSeq" id="WP_340605261.1">
    <property type="nucleotide sequence ID" value="NZ_JBBMXV010000004.1"/>
</dbReference>
<evidence type="ECO:0000256" key="4">
    <source>
        <dbReference type="ARBA" id="ARBA00022692"/>
    </source>
</evidence>
<feature type="transmembrane region" description="Helical" evidence="7">
    <location>
        <begin position="296"/>
        <end position="319"/>
    </location>
</feature>
<feature type="transmembrane region" description="Helical" evidence="7">
    <location>
        <begin position="483"/>
        <end position="504"/>
    </location>
</feature>
<keyword evidence="9" id="KW-1185">Reference proteome</keyword>
<accession>A0ABD5VAF0</accession>
<feature type="transmembrane region" description="Helical" evidence="7">
    <location>
        <begin position="383"/>
        <end position="409"/>
    </location>
</feature>
<keyword evidence="4 7" id="KW-0812">Transmembrane</keyword>
<evidence type="ECO:0000256" key="5">
    <source>
        <dbReference type="ARBA" id="ARBA00022989"/>
    </source>
</evidence>
<dbReference type="InterPro" id="IPR000060">
    <property type="entry name" value="BCCT_transptr"/>
</dbReference>
<evidence type="ECO:0000313" key="8">
    <source>
        <dbReference type="EMBL" id="MFC6906691.1"/>
    </source>
</evidence>
<evidence type="ECO:0000256" key="2">
    <source>
        <dbReference type="ARBA" id="ARBA00022448"/>
    </source>
</evidence>
<dbReference type="EMBL" id="JBHSXQ010000004">
    <property type="protein sequence ID" value="MFC6906691.1"/>
    <property type="molecule type" value="Genomic_DNA"/>
</dbReference>
<reference evidence="8 9" key="1">
    <citation type="journal article" date="2019" name="Int. J. Syst. Evol. Microbiol.">
        <title>The Global Catalogue of Microorganisms (GCM) 10K type strain sequencing project: providing services to taxonomists for standard genome sequencing and annotation.</title>
        <authorList>
            <consortium name="The Broad Institute Genomics Platform"/>
            <consortium name="The Broad Institute Genome Sequencing Center for Infectious Disease"/>
            <person name="Wu L."/>
            <person name="Ma J."/>
        </authorList>
    </citation>
    <scope>NUCLEOTIDE SEQUENCE [LARGE SCALE GENOMIC DNA]</scope>
    <source>
        <strain evidence="8 9">CGMCC 1.3240</strain>
    </source>
</reference>
<feature type="transmembrane region" description="Helical" evidence="7">
    <location>
        <begin position="262"/>
        <end position="284"/>
    </location>
</feature>
<keyword evidence="5 7" id="KW-1133">Transmembrane helix</keyword>
<organism evidence="8 9">
    <name type="scientific">Halalkalicoccus tibetensis</name>
    <dbReference type="NCBI Taxonomy" id="175632"/>
    <lineage>
        <taxon>Archaea</taxon>
        <taxon>Methanobacteriati</taxon>
        <taxon>Methanobacteriota</taxon>
        <taxon>Stenosarchaea group</taxon>
        <taxon>Halobacteria</taxon>
        <taxon>Halobacteriales</taxon>
        <taxon>Halococcaceae</taxon>
        <taxon>Halalkalicoccus</taxon>
    </lineage>
</organism>
<evidence type="ECO:0000313" key="9">
    <source>
        <dbReference type="Proteomes" id="UP001596312"/>
    </source>
</evidence>
<dbReference type="Proteomes" id="UP001596312">
    <property type="component" value="Unassembled WGS sequence"/>
</dbReference>
<feature type="transmembrane region" description="Helical" evidence="7">
    <location>
        <begin position="176"/>
        <end position="195"/>
    </location>
</feature>